<organism evidence="3 4">
    <name type="scientific">Littorina saxatilis</name>
    <dbReference type="NCBI Taxonomy" id="31220"/>
    <lineage>
        <taxon>Eukaryota</taxon>
        <taxon>Metazoa</taxon>
        <taxon>Spiralia</taxon>
        <taxon>Lophotrochozoa</taxon>
        <taxon>Mollusca</taxon>
        <taxon>Gastropoda</taxon>
        <taxon>Caenogastropoda</taxon>
        <taxon>Littorinimorpha</taxon>
        <taxon>Littorinoidea</taxon>
        <taxon>Littorinidae</taxon>
        <taxon>Littorina</taxon>
    </lineage>
</organism>
<feature type="compositionally biased region" description="Basic and acidic residues" evidence="2">
    <location>
        <begin position="124"/>
        <end position="187"/>
    </location>
</feature>
<feature type="compositionally biased region" description="Low complexity" evidence="2">
    <location>
        <begin position="508"/>
        <end position="528"/>
    </location>
</feature>
<feature type="compositionally biased region" description="Polar residues" evidence="2">
    <location>
        <begin position="188"/>
        <end position="205"/>
    </location>
</feature>
<feature type="compositionally biased region" description="Polar residues" evidence="2">
    <location>
        <begin position="102"/>
        <end position="116"/>
    </location>
</feature>
<evidence type="ECO:0000313" key="4">
    <source>
        <dbReference type="Proteomes" id="UP001374579"/>
    </source>
</evidence>
<feature type="region of interest" description="Disordered" evidence="2">
    <location>
        <begin position="54"/>
        <end position="73"/>
    </location>
</feature>
<feature type="compositionally biased region" description="Basic and acidic residues" evidence="2">
    <location>
        <begin position="787"/>
        <end position="800"/>
    </location>
</feature>
<dbReference type="Proteomes" id="UP001374579">
    <property type="component" value="Unassembled WGS sequence"/>
</dbReference>
<gene>
    <name evidence="3" type="ORF">V1264_013001</name>
</gene>
<feature type="compositionally biased region" description="Gly residues" evidence="2">
    <location>
        <begin position="615"/>
        <end position="641"/>
    </location>
</feature>
<proteinExistence type="predicted"/>
<feature type="coiled-coil region" evidence="1">
    <location>
        <begin position="696"/>
        <end position="730"/>
    </location>
</feature>
<comment type="caution">
    <text evidence="3">The sequence shown here is derived from an EMBL/GenBank/DDBJ whole genome shotgun (WGS) entry which is preliminary data.</text>
</comment>
<dbReference type="AlphaFoldDB" id="A0AAN9GMY2"/>
<feature type="region of interest" description="Disordered" evidence="2">
    <location>
        <begin position="751"/>
        <end position="867"/>
    </location>
</feature>
<name>A0AAN9GMY2_9CAEN</name>
<feature type="compositionally biased region" description="Gly residues" evidence="2">
    <location>
        <begin position="552"/>
        <end position="568"/>
    </location>
</feature>
<sequence length="960" mass="105362">MSQGRSTYERPSGWHDTSKKPSQAQQSGRRQEKQIPKSSFTDETLESDVSFLSENAAIEADGEFDESGGNFDSLVGDDELNAAFEAEHGRMFQVLDEVGEDSNLSSPAPGSASSTKKFVIPKVKKPETQVHDISGEEGKRAWLKNERDISSRHRDAGKGERDREDGSRDRGKDRRDSKEDRRDRGKLQSENGQHQRSHHSPSAATGQEERQSLFDSFAAEGLISPDRNISLAFSSQIKQEFAEKDAAGGEAGKMKVEKKETHVPMDAEEDGHLEIPMGRDSLVFVRDYYPWQVRVHPVSRHDMPRSDFAQLWAMADSSSIVWSDHKDFGGVAEFLLKDRSSIQKFMRKMLWHNYSSDCITVEIMERDKSDSASALGQDSGQAVLDTIINQAIFRFNNTRGRQLIKTYYPTPKGEVTERSVYVNNVGTGVSADLMKAIFPCALKISVAKAGKGPSSALVETESGDAAVNYLVVYEQIHVNGLDLVLSTIKYDWEGAREKFRQGPSGKNTATKTTTTAVKRPSSTSTTSSPVKKDRPSADISSPRGRGASQQGRGTGTSSGRGGGGGPPRGGMPPAGGASRGRGGPAQGGIPPLGGVSKGREGGGPHRGGMPPQGGAPRGRGGSAGPPRGGMPPRGGGSRGRGGPPPGGLGRVLLPSPAMGPGEGLLPLPEPPRPPPLLAMPTKPTHQGMLEADHMMNQDMEWRTAELQEMHQELENQVLQTRASLARAARLAEVEAVETDLGNHLVPLSYTHRTGISTRPRRPMEYAEEEERPREPPRRTLLSLDGQPRIERDERPHEQPGYHRPRPPPPPVPAPEHDYRPPAGPPGRRVEDYGDQRPPARPRPYLLDPPPGPERAAPAEEDPYADQAVYDYKHAPKRPRMEPDLSQEERQALLRRIVVADRGRPGYPEEWGARREEAYGYEERDARQPPSGYPRGRGGYEEEGRRAAPAPRYRDEYDSHY</sequence>
<feature type="region of interest" description="Disordered" evidence="2">
    <location>
        <begin position="100"/>
        <end position="209"/>
    </location>
</feature>
<evidence type="ECO:0000256" key="1">
    <source>
        <dbReference type="SAM" id="Coils"/>
    </source>
</evidence>
<dbReference type="EMBL" id="JBAMIC010000002">
    <property type="protein sequence ID" value="KAK7113776.1"/>
    <property type="molecule type" value="Genomic_DNA"/>
</dbReference>
<feature type="compositionally biased region" description="Gly residues" evidence="2">
    <location>
        <begin position="577"/>
        <end position="586"/>
    </location>
</feature>
<evidence type="ECO:0000313" key="3">
    <source>
        <dbReference type="EMBL" id="KAK7113776.1"/>
    </source>
</evidence>
<feature type="region of interest" description="Disordered" evidence="2">
    <location>
        <begin position="498"/>
        <end position="673"/>
    </location>
</feature>
<keyword evidence="4" id="KW-1185">Reference proteome</keyword>
<feature type="compositionally biased region" description="Low complexity" evidence="2">
    <location>
        <begin position="540"/>
        <end position="551"/>
    </location>
</feature>
<evidence type="ECO:0000256" key="2">
    <source>
        <dbReference type="SAM" id="MobiDB-lite"/>
    </source>
</evidence>
<feature type="compositionally biased region" description="Basic and acidic residues" evidence="2">
    <location>
        <begin position="937"/>
        <end position="960"/>
    </location>
</feature>
<feature type="compositionally biased region" description="Basic and acidic residues" evidence="2">
    <location>
        <begin position="910"/>
        <end position="926"/>
    </location>
</feature>
<feature type="compositionally biased region" description="Pro residues" evidence="2">
    <location>
        <begin position="838"/>
        <end position="852"/>
    </location>
</feature>
<reference evidence="3 4" key="1">
    <citation type="submission" date="2024-02" db="EMBL/GenBank/DDBJ databases">
        <title>Chromosome-scale genome assembly of the rough periwinkle Littorina saxatilis.</title>
        <authorList>
            <person name="De Jode A."/>
            <person name="Faria R."/>
            <person name="Formenti G."/>
            <person name="Sims Y."/>
            <person name="Smith T.P."/>
            <person name="Tracey A."/>
            <person name="Wood J.M.D."/>
            <person name="Zagrodzka Z.B."/>
            <person name="Johannesson K."/>
            <person name="Butlin R.K."/>
            <person name="Leder E.H."/>
        </authorList>
    </citation>
    <scope>NUCLEOTIDE SEQUENCE [LARGE SCALE GENOMIC DNA]</scope>
    <source>
        <strain evidence="3">Snail1</strain>
        <tissue evidence="3">Muscle</tissue>
    </source>
</reference>
<feature type="region of interest" description="Disordered" evidence="2">
    <location>
        <begin position="903"/>
        <end position="960"/>
    </location>
</feature>
<feature type="compositionally biased region" description="Low complexity" evidence="2">
    <location>
        <begin position="656"/>
        <end position="666"/>
    </location>
</feature>
<keyword evidence="1" id="KW-0175">Coiled coil</keyword>
<feature type="region of interest" description="Disordered" evidence="2">
    <location>
        <begin position="1"/>
        <end position="46"/>
    </location>
</feature>
<protein>
    <submittedName>
        <fullName evidence="3">Uncharacterized protein</fullName>
    </submittedName>
</protein>
<accession>A0AAN9GMY2</accession>